<protein>
    <submittedName>
        <fullName evidence="1">Uncharacterized protein</fullName>
    </submittedName>
</protein>
<organism evidence="1 2">
    <name type="scientific">Clavelina lepadiformis</name>
    <name type="common">Light-bulb sea squirt</name>
    <name type="synonym">Ascidia lepadiformis</name>
    <dbReference type="NCBI Taxonomy" id="159417"/>
    <lineage>
        <taxon>Eukaryota</taxon>
        <taxon>Metazoa</taxon>
        <taxon>Chordata</taxon>
        <taxon>Tunicata</taxon>
        <taxon>Ascidiacea</taxon>
        <taxon>Aplousobranchia</taxon>
        <taxon>Clavelinidae</taxon>
        <taxon>Clavelina</taxon>
    </lineage>
</organism>
<accession>A0ABP0FHV3</accession>
<reference evidence="1 2" key="1">
    <citation type="submission" date="2024-02" db="EMBL/GenBank/DDBJ databases">
        <authorList>
            <person name="Daric V."/>
            <person name="Darras S."/>
        </authorList>
    </citation>
    <scope>NUCLEOTIDE SEQUENCE [LARGE SCALE GENOMIC DNA]</scope>
</reference>
<keyword evidence="2" id="KW-1185">Reference proteome</keyword>
<sequence length="129" mass="14979">MKESLVKKDDIKIYKDDVERLLFCDSLELVQDELAESKLKWSAAFKVWNEWQEVPNNVMALCLYKIQVYYMYEFCRGSCGMGNYTLKDIKESYDPPPPYVEKSDTFSLSQTALAKHCVANGRVSRCPEI</sequence>
<gene>
    <name evidence="1" type="ORF">CVLEPA_LOCUS8473</name>
</gene>
<dbReference type="EMBL" id="CAWYQH010000057">
    <property type="protein sequence ID" value="CAK8678553.1"/>
    <property type="molecule type" value="Genomic_DNA"/>
</dbReference>
<proteinExistence type="predicted"/>
<evidence type="ECO:0000313" key="1">
    <source>
        <dbReference type="EMBL" id="CAK8678553.1"/>
    </source>
</evidence>
<dbReference type="Proteomes" id="UP001642483">
    <property type="component" value="Unassembled WGS sequence"/>
</dbReference>
<evidence type="ECO:0000313" key="2">
    <source>
        <dbReference type="Proteomes" id="UP001642483"/>
    </source>
</evidence>
<name>A0ABP0FHV3_CLALP</name>
<comment type="caution">
    <text evidence="1">The sequence shown here is derived from an EMBL/GenBank/DDBJ whole genome shotgun (WGS) entry which is preliminary data.</text>
</comment>